<reference evidence="10" key="2">
    <citation type="journal article" date="2021" name="PeerJ">
        <title>Extensive microbial diversity within the chicken gut microbiome revealed by metagenomics and culture.</title>
        <authorList>
            <person name="Gilroy R."/>
            <person name="Ravi A."/>
            <person name="Getino M."/>
            <person name="Pursley I."/>
            <person name="Horton D.L."/>
            <person name="Alikhan N.F."/>
            <person name="Baker D."/>
            <person name="Gharbi K."/>
            <person name="Hall N."/>
            <person name="Watson M."/>
            <person name="Adriaenssens E.M."/>
            <person name="Foster-Nyarko E."/>
            <person name="Jarju S."/>
            <person name="Secka A."/>
            <person name="Antonio M."/>
            <person name="Oren A."/>
            <person name="Chaudhuri R.R."/>
            <person name="La Ragione R."/>
            <person name="Hildebrand F."/>
            <person name="Pallen M.J."/>
        </authorList>
    </citation>
    <scope>NUCLEOTIDE SEQUENCE</scope>
    <source>
        <strain evidence="10">CHK178-757</strain>
    </source>
</reference>
<dbReference type="GO" id="GO:0051117">
    <property type="term" value="F:ATPase binding"/>
    <property type="evidence" value="ECO:0007669"/>
    <property type="project" value="TreeGrafter"/>
</dbReference>
<evidence type="ECO:0000313" key="11">
    <source>
        <dbReference type="Proteomes" id="UP000823927"/>
    </source>
</evidence>
<comment type="subcellular location">
    <subcellularLocation>
        <location evidence="1">Membrane</location>
        <topology evidence="1">Multi-pass membrane protein</topology>
    </subcellularLocation>
</comment>
<name>A0A9D1JRH5_9FIRM</name>
<accession>A0A9D1JRH5</accession>
<proteinExistence type="inferred from homology"/>
<feature type="transmembrane region" description="Helical" evidence="9">
    <location>
        <begin position="524"/>
        <end position="544"/>
    </location>
</feature>
<keyword evidence="6" id="KW-0406">Ion transport</keyword>
<dbReference type="EMBL" id="DVIT01000052">
    <property type="protein sequence ID" value="HIS48301.1"/>
    <property type="molecule type" value="Genomic_DNA"/>
</dbReference>
<dbReference type="PANTHER" id="PTHR11629">
    <property type="entry name" value="VACUOLAR PROTON ATPASES"/>
    <property type="match status" value="1"/>
</dbReference>
<feature type="transmembrane region" description="Helical" evidence="9">
    <location>
        <begin position="575"/>
        <end position="592"/>
    </location>
</feature>
<evidence type="ECO:0000256" key="6">
    <source>
        <dbReference type="ARBA" id="ARBA00023065"/>
    </source>
</evidence>
<dbReference type="Pfam" id="PF01496">
    <property type="entry name" value="V_ATPase_I"/>
    <property type="match status" value="2"/>
</dbReference>
<keyword evidence="3" id="KW-0813">Transport</keyword>
<evidence type="ECO:0000313" key="10">
    <source>
        <dbReference type="EMBL" id="HIS48301.1"/>
    </source>
</evidence>
<evidence type="ECO:0000256" key="3">
    <source>
        <dbReference type="ARBA" id="ARBA00022448"/>
    </source>
</evidence>
<feature type="coiled-coil region" evidence="8">
    <location>
        <begin position="104"/>
        <end position="131"/>
    </location>
</feature>
<keyword evidence="7 9" id="KW-0472">Membrane</keyword>
<keyword evidence="4 9" id="KW-0812">Transmembrane</keyword>
<comment type="caution">
    <text evidence="10">The sequence shown here is derived from an EMBL/GenBank/DDBJ whole genome shotgun (WGS) entry which is preliminary data.</text>
</comment>
<feature type="transmembrane region" description="Helical" evidence="9">
    <location>
        <begin position="400"/>
        <end position="423"/>
    </location>
</feature>
<dbReference type="GO" id="GO:0046961">
    <property type="term" value="F:proton-transporting ATPase activity, rotational mechanism"/>
    <property type="evidence" value="ECO:0007669"/>
    <property type="project" value="InterPro"/>
</dbReference>
<gene>
    <name evidence="10" type="ORF">IAB46_12240</name>
</gene>
<dbReference type="InterPro" id="IPR002490">
    <property type="entry name" value="V-ATPase_116kDa_su"/>
</dbReference>
<keyword evidence="5 9" id="KW-1133">Transmembrane helix</keyword>
<dbReference type="Proteomes" id="UP000823927">
    <property type="component" value="Unassembled WGS sequence"/>
</dbReference>
<evidence type="ECO:0000256" key="1">
    <source>
        <dbReference type="ARBA" id="ARBA00004141"/>
    </source>
</evidence>
<dbReference type="GO" id="GO:0016471">
    <property type="term" value="C:vacuolar proton-transporting V-type ATPase complex"/>
    <property type="evidence" value="ECO:0007669"/>
    <property type="project" value="TreeGrafter"/>
</dbReference>
<dbReference type="GO" id="GO:0033179">
    <property type="term" value="C:proton-transporting V-type ATPase, V0 domain"/>
    <property type="evidence" value="ECO:0007669"/>
    <property type="project" value="InterPro"/>
</dbReference>
<feature type="transmembrane region" description="Helical" evidence="9">
    <location>
        <begin position="491"/>
        <end position="512"/>
    </location>
</feature>
<evidence type="ECO:0000256" key="9">
    <source>
        <dbReference type="SAM" id="Phobius"/>
    </source>
</evidence>
<reference evidence="10" key="1">
    <citation type="submission" date="2020-10" db="EMBL/GenBank/DDBJ databases">
        <authorList>
            <person name="Gilroy R."/>
        </authorList>
    </citation>
    <scope>NUCLEOTIDE SEQUENCE</scope>
    <source>
        <strain evidence="10">CHK178-757</strain>
    </source>
</reference>
<evidence type="ECO:0000256" key="2">
    <source>
        <dbReference type="ARBA" id="ARBA00009904"/>
    </source>
</evidence>
<dbReference type="PANTHER" id="PTHR11629:SF63">
    <property type="entry name" value="V-TYPE PROTON ATPASE SUBUNIT A"/>
    <property type="match status" value="1"/>
</dbReference>
<dbReference type="GO" id="GO:0007035">
    <property type="term" value="P:vacuolar acidification"/>
    <property type="evidence" value="ECO:0007669"/>
    <property type="project" value="TreeGrafter"/>
</dbReference>
<feature type="transmembrane region" description="Helical" evidence="9">
    <location>
        <begin position="361"/>
        <end position="388"/>
    </location>
</feature>
<evidence type="ECO:0000256" key="4">
    <source>
        <dbReference type="ARBA" id="ARBA00022692"/>
    </source>
</evidence>
<keyword evidence="8" id="KW-0175">Coiled coil</keyword>
<evidence type="ECO:0000256" key="5">
    <source>
        <dbReference type="ARBA" id="ARBA00022989"/>
    </source>
</evidence>
<protein>
    <submittedName>
        <fullName evidence="10">V-type ATP synthase subunit I</fullName>
    </submittedName>
</protein>
<feature type="transmembrane region" description="Helical" evidence="9">
    <location>
        <begin position="455"/>
        <end position="479"/>
    </location>
</feature>
<sequence>MAVKDMQKLYVYAWKSCGDALLELLRQKGTVQIRMGDPEDAFFKKTDTKALEADFSKKAADVSGALKILDQWAPEKTSVFDALKGKRELSPKAYERLADKEPHIALVARELKKYQQALDDIKATRLRIQMEQESLKPWMAADIPVHDQGTRYTALLFGTLPGAWDEAQVRQLLKDLSNGVEIEIIDQDPGQTCLVVLCLLKRQGQIEDALRKKGFVRAAFDFSETPSRHMEGLKESLETCDRQETEICSAIRRLWGERENLRFLEDYYTASAEKYKMLGQLLQSSHVIYLSGYTPKDGAEKLQQLLESRFNCVAQLEDIPVDEPVPVLLSNSAFAGPTQNVVESYGLPGRKEVDPTSIMAFFYYFFFGLMLSDAGYGILMVAGCFLFLKKYPKMPKGIKDMLTMFLYCGISTTFWGIMFGGYFGDVIPVVAQAFFHKEVTVPALWFAPLDDPMKLLVFSFLFGIIHLFAGLAIKGFLLIREKKYMDCLCEVVFWYMLLIGLILMLLPSDIFVSMAGKALVFPGWVVSLSQILAVVGAMGILFMAGRHRKNFGIRLALGAYELYGVTSWLSDVLSYSRLLALGIATGVIASVINTMGTMMGDGILGIIAFIVIFLLGHTLNLAINLLGAYVHTNRLQYVEFFGKFYEGDGEEFRPFSDASNKYIKVKEED</sequence>
<dbReference type="AlphaFoldDB" id="A0A9D1JRH5"/>
<organism evidence="10 11">
    <name type="scientific">Candidatus Scybalocola faecigallinarum</name>
    <dbReference type="NCBI Taxonomy" id="2840941"/>
    <lineage>
        <taxon>Bacteria</taxon>
        <taxon>Bacillati</taxon>
        <taxon>Bacillota</taxon>
        <taxon>Clostridia</taxon>
        <taxon>Lachnospirales</taxon>
        <taxon>Lachnospiraceae</taxon>
        <taxon>Lachnospiraceae incertae sedis</taxon>
        <taxon>Candidatus Scybalocola (ex Gilroy et al. 2021)</taxon>
    </lineage>
</organism>
<evidence type="ECO:0000256" key="8">
    <source>
        <dbReference type="SAM" id="Coils"/>
    </source>
</evidence>
<comment type="similarity">
    <text evidence="2">Belongs to the V-ATPase 116 kDa subunit family.</text>
</comment>
<evidence type="ECO:0000256" key="7">
    <source>
        <dbReference type="ARBA" id="ARBA00023136"/>
    </source>
</evidence>
<feature type="transmembrane region" description="Helical" evidence="9">
    <location>
        <begin position="604"/>
        <end position="630"/>
    </location>
</feature>